<dbReference type="Proteomes" id="UP000002735">
    <property type="component" value="Chromosome"/>
</dbReference>
<evidence type="ECO:0000313" key="1">
    <source>
        <dbReference type="EMBL" id="ACT05789.1"/>
    </source>
</evidence>
<accession>C6CML5</accession>
<dbReference type="KEGG" id="dze:Dd1591_0910"/>
<dbReference type="Pfam" id="PF09485">
    <property type="entry name" value="CRISPR_Cse2"/>
    <property type="match status" value="1"/>
</dbReference>
<evidence type="ECO:0000313" key="2">
    <source>
        <dbReference type="Proteomes" id="UP000002735"/>
    </source>
</evidence>
<gene>
    <name evidence="1" type="ordered locus">Dd1591_0910</name>
</gene>
<dbReference type="STRING" id="561229.Dd1591_0910"/>
<organism evidence="1 2">
    <name type="scientific">Dickeya chrysanthemi (strain Ech1591)</name>
    <name type="common">Dickeya zeae (strain Ech1591)</name>
    <dbReference type="NCBI Taxonomy" id="561229"/>
    <lineage>
        <taxon>Bacteria</taxon>
        <taxon>Pseudomonadati</taxon>
        <taxon>Pseudomonadota</taxon>
        <taxon>Gammaproteobacteria</taxon>
        <taxon>Enterobacterales</taxon>
        <taxon>Pectobacteriaceae</taxon>
        <taxon>Dickeya</taxon>
    </lineage>
</organism>
<dbReference type="RefSeq" id="WP_012768668.1">
    <property type="nucleotide sequence ID" value="NC_012912.1"/>
</dbReference>
<dbReference type="InterPro" id="IPR038287">
    <property type="entry name" value="Cse2_sf"/>
</dbReference>
<reference evidence="1 2" key="1">
    <citation type="submission" date="2009-06" db="EMBL/GenBank/DDBJ databases">
        <title>Complete sequence of Dickeya zeae Ech1591.</title>
        <authorList>
            <consortium name="US DOE Joint Genome Institute"/>
            <person name="Lucas S."/>
            <person name="Copeland A."/>
            <person name="Lapidus A."/>
            <person name="Glavina del Rio T."/>
            <person name="Tice H."/>
            <person name="Bruce D."/>
            <person name="Goodwin L."/>
            <person name="Pitluck S."/>
            <person name="Chertkov O."/>
            <person name="Brettin T."/>
            <person name="Detter J.C."/>
            <person name="Han C."/>
            <person name="Larimer F."/>
            <person name="Land M."/>
            <person name="Hauser L."/>
            <person name="Kyrpides N."/>
            <person name="Ovchinnikova G."/>
            <person name="Balakrishnan V."/>
            <person name="Glasner J."/>
            <person name="Perna N.T."/>
        </authorList>
    </citation>
    <scope>NUCLEOTIDE SEQUENCE [LARGE SCALE GENOMIC DNA]</scope>
    <source>
        <strain evidence="1 2">Ech1591</strain>
    </source>
</reference>
<dbReference type="OrthoDB" id="8560528at2"/>
<dbReference type="AlphaFoldDB" id="C6CML5"/>
<dbReference type="InterPro" id="IPR013382">
    <property type="entry name" value="CRISPR-assoc_prot_Cse2"/>
</dbReference>
<dbReference type="NCBIfam" id="TIGR02548">
    <property type="entry name" value="casB_cse2"/>
    <property type="match status" value="1"/>
</dbReference>
<dbReference type="eggNOG" id="ENOG50308KI">
    <property type="taxonomic scope" value="Bacteria"/>
</dbReference>
<protein>
    <submittedName>
        <fullName evidence="1">CRISPR-associated protein, Cse2 family</fullName>
    </submittedName>
</protein>
<name>C6CML5_DICC1</name>
<dbReference type="HOGENOM" id="CLU_1439000_0_0_6"/>
<dbReference type="GeneID" id="45079031"/>
<sequence length="188" mass="21090">MVPHPTDTTTPAPERVSRAERFVSYVIDRINKDNGFAARLKRADNPATEYQSWELLANFGVDLEKEWERQPYCTVGAALAKAKPTANGRLPLGAAIAACFAEKNQSDQAKARLRRLLACTSTAESCRILRPLLTLMASRGVTPDFAQLLDQLLGYSGNRQEQIRARWAQAFYHHTEEVDETTTERSHD</sequence>
<dbReference type="EMBL" id="CP001655">
    <property type="protein sequence ID" value="ACT05789.1"/>
    <property type="molecule type" value="Genomic_DNA"/>
</dbReference>
<dbReference type="Gene3D" id="1.10.520.40">
    <property type="entry name" value="CRISPR-associated protein Cse2"/>
    <property type="match status" value="1"/>
</dbReference>
<proteinExistence type="predicted"/>
<dbReference type="CDD" id="cd09731">
    <property type="entry name" value="Cse2_I-E"/>
    <property type="match status" value="1"/>
</dbReference>